<sequence>MKTSEIEGELLDRESVQSSLRQQFGLQADRQRVAPAEQGISEMLADLYRHWNEPLDDAVLFQWHQWLMQGRTDLRAIGGYRRHDEPMQVVSGRLDRPKVHFEAPPSSAVPAEMARFCHWLNDTHPAGAAPMSSLARAGLAHLYFESIHPFEDGNGRIGRAIAEKVLAQGAGQPSLTALSLLIHRRRKEYYAQLEAANKTLDVEPWLGWFTDLVLAAQRHTLDGLDFLLTNTRLWNRLRGQLNARQEEALSRLMRAGLDGFAGGLRWQVHGADRRAGGHGT</sequence>
<dbReference type="PANTHER" id="PTHR13504">
    <property type="entry name" value="FIDO DOMAIN-CONTAINING PROTEIN DDB_G0283145"/>
    <property type="match status" value="1"/>
</dbReference>
<dbReference type="AlphaFoldDB" id="T1A2Q6"/>
<accession>T1A2Q6</accession>
<dbReference type="InterPro" id="IPR025230">
    <property type="entry name" value="DUF4172"/>
</dbReference>
<dbReference type="Pfam" id="PF13776">
    <property type="entry name" value="DUF4172"/>
    <property type="match status" value="1"/>
</dbReference>
<feature type="non-terminal residue" evidence="2">
    <location>
        <position position="280"/>
    </location>
</feature>
<dbReference type="PANTHER" id="PTHR13504:SF33">
    <property type="entry name" value="FIC FAMILY PROTEIN"/>
    <property type="match status" value="1"/>
</dbReference>
<name>T1A2Q6_9ZZZZ</name>
<gene>
    <name evidence="2" type="ORF">B2A_06996</name>
</gene>
<dbReference type="InterPro" id="IPR036597">
    <property type="entry name" value="Fido-like_dom_sf"/>
</dbReference>
<dbReference type="EMBL" id="AUZZ01005002">
    <property type="protein sequence ID" value="EQD51187.1"/>
    <property type="molecule type" value="Genomic_DNA"/>
</dbReference>
<dbReference type="PROSITE" id="PS51459">
    <property type="entry name" value="FIDO"/>
    <property type="match status" value="1"/>
</dbReference>
<evidence type="ECO:0000259" key="1">
    <source>
        <dbReference type="PROSITE" id="PS51459"/>
    </source>
</evidence>
<dbReference type="Pfam" id="PF02661">
    <property type="entry name" value="Fic"/>
    <property type="match status" value="1"/>
</dbReference>
<feature type="domain" description="Fido" evidence="1">
    <location>
        <begin position="55"/>
        <end position="211"/>
    </location>
</feature>
<evidence type="ECO:0000313" key="2">
    <source>
        <dbReference type="EMBL" id="EQD51187.1"/>
    </source>
</evidence>
<dbReference type="SUPFAM" id="SSF140931">
    <property type="entry name" value="Fic-like"/>
    <property type="match status" value="1"/>
</dbReference>
<comment type="caution">
    <text evidence="2">The sequence shown here is derived from an EMBL/GenBank/DDBJ whole genome shotgun (WGS) entry which is preliminary data.</text>
</comment>
<dbReference type="InterPro" id="IPR003812">
    <property type="entry name" value="Fido"/>
</dbReference>
<dbReference type="InterPro" id="IPR040198">
    <property type="entry name" value="Fido_containing"/>
</dbReference>
<proteinExistence type="predicted"/>
<dbReference type="Gene3D" id="1.10.3290.10">
    <property type="entry name" value="Fido-like domain"/>
    <property type="match status" value="1"/>
</dbReference>
<reference evidence="2" key="2">
    <citation type="journal article" date="2014" name="ISME J.">
        <title>Microbial stratification in low pH oxic and suboxic macroscopic growths along an acid mine drainage.</title>
        <authorList>
            <person name="Mendez-Garcia C."/>
            <person name="Mesa V."/>
            <person name="Sprenger R.R."/>
            <person name="Richter M."/>
            <person name="Diez M.S."/>
            <person name="Solano J."/>
            <person name="Bargiela R."/>
            <person name="Golyshina O.V."/>
            <person name="Manteca A."/>
            <person name="Ramos J.L."/>
            <person name="Gallego J.R."/>
            <person name="Llorente I."/>
            <person name="Martins Dos Santos V.A."/>
            <person name="Jensen O.N."/>
            <person name="Pelaez A.I."/>
            <person name="Sanchez J."/>
            <person name="Ferrer M."/>
        </authorList>
    </citation>
    <scope>NUCLEOTIDE SEQUENCE</scope>
</reference>
<protein>
    <submittedName>
        <fullName evidence="2">Filamentation induced by cAMP protein Fic</fullName>
    </submittedName>
</protein>
<organism evidence="2">
    <name type="scientific">mine drainage metagenome</name>
    <dbReference type="NCBI Taxonomy" id="410659"/>
    <lineage>
        <taxon>unclassified sequences</taxon>
        <taxon>metagenomes</taxon>
        <taxon>ecological metagenomes</taxon>
    </lineage>
</organism>
<reference evidence="2" key="1">
    <citation type="submission" date="2013-08" db="EMBL/GenBank/DDBJ databases">
        <authorList>
            <person name="Mendez C."/>
            <person name="Richter M."/>
            <person name="Ferrer M."/>
            <person name="Sanchez J."/>
        </authorList>
    </citation>
    <scope>NUCLEOTIDE SEQUENCE</scope>
</reference>